<dbReference type="GO" id="GO:0046872">
    <property type="term" value="F:metal ion binding"/>
    <property type="evidence" value="ECO:0007669"/>
    <property type="project" value="InterPro"/>
</dbReference>
<feature type="domain" description="Ferritin-like diiron" evidence="1">
    <location>
        <begin position="25"/>
        <end position="156"/>
    </location>
</feature>
<dbReference type="InterPro" id="IPR009078">
    <property type="entry name" value="Ferritin-like_SF"/>
</dbReference>
<proteinExistence type="predicted"/>
<dbReference type="GO" id="GO:0016491">
    <property type="term" value="F:oxidoreductase activity"/>
    <property type="evidence" value="ECO:0007669"/>
    <property type="project" value="InterPro"/>
</dbReference>
<name>A0A1J5QEU6_9ZZZZ</name>
<dbReference type="Pfam" id="PF02915">
    <property type="entry name" value="Rubrerythrin"/>
    <property type="match status" value="1"/>
</dbReference>
<dbReference type="Gene3D" id="1.20.1260.10">
    <property type="match status" value="2"/>
</dbReference>
<dbReference type="AlphaFoldDB" id="A0A1J5QEU6"/>
<dbReference type="InterPro" id="IPR012347">
    <property type="entry name" value="Ferritin-like"/>
</dbReference>
<comment type="caution">
    <text evidence="2">The sequence shown here is derived from an EMBL/GenBank/DDBJ whole genome shotgun (WGS) entry which is preliminary data.</text>
</comment>
<dbReference type="InterPro" id="IPR009040">
    <property type="entry name" value="Ferritin-like_diiron"/>
</dbReference>
<dbReference type="EMBL" id="MLJW01000847">
    <property type="protein sequence ID" value="OIQ82070.1"/>
    <property type="molecule type" value="Genomic_DNA"/>
</dbReference>
<evidence type="ECO:0000259" key="1">
    <source>
        <dbReference type="PROSITE" id="PS50905"/>
    </source>
</evidence>
<dbReference type="PANTHER" id="PTHR33746">
    <property type="entry name" value="RUBRERYTHRIN"/>
    <property type="match status" value="1"/>
</dbReference>
<organism evidence="2">
    <name type="scientific">mine drainage metagenome</name>
    <dbReference type="NCBI Taxonomy" id="410659"/>
    <lineage>
        <taxon>unclassified sequences</taxon>
        <taxon>metagenomes</taxon>
        <taxon>ecological metagenomes</taxon>
    </lineage>
</organism>
<reference evidence="2" key="1">
    <citation type="submission" date="2016-10" db="EMBL/GenBank/DDBJ databases">
        <title>Sequence of Gallionella enrichment culture.</title>
        <authorList>
            <person name="Poehlein A."/>
            <person name="Muehling M."/>
            <person name="Daniel R."/>
        </authorList>
    </citation>
    <scope>NUCLEOTIDE SEQUENCE</scope>
</reference>
<dbReference type="InterPro" id="IPR052753">
    <property type="entry name" value="Rbr2/Nigerythrin"/>
</dbReference>
<accession>A0A1J5QEU6</accession>
<dbReference type="PROSITE" id="PS50905">
    <property type="entry name" value="FERRITIN_LIKE"/>
    <property type="match status" value="1"/>
</dbReference>
<dbReference type="CDD" id="cd01041">
    <property type="entry name" value="Rubrerythrin"/>
    <property type="match status" value="1"/>
</dbReference>
<dbReference type="InterPro" id="IPR003251">
    <property type="entry name" value="Rr_diiron-bd_dom"/>
</dbReference>
<gene>
    <name evidence="2" type="primary">rbr_4</name>
    <name evidence="2" type="ORF">GALL_361540</name>
</gene>
<dbReference type="PANTHER" id="PTHR33746:SF4">
    <property type="entry name" value="RUBRERYTHRIN"/>
    <property type="match status" value="1"/>
</dbReference>
<evidence type="ECO:0000313" key="2">
    <source>
        <dbReference type="EMBL" id="OIQ82070.1"/>
    </source>
</evidence>
<dbReference type="SUPFAM" id="SSF47240">
    <property type="entry name" value="Ferritin-like"/>
    <property type="match status" value="2"/>
</dbReference>
<sequence length="299" mass="31272">MSRTIRTLAVTAAVGVLLAPAAQAATPAPSTDANLHTALQIEAFDWARYTVYAEQADREGDGSASALFTTTATEDRYVHAAKLAGPAALVGDNAQNLRAAIDGETYEATVMYPEFAATARVEGCTRAANIFDSIAKEEMMHAKKYTAALSAIATGSGSIPRASGLQWITVTPQLPACGGQTLTNLATAMHGESLAQVKYDLFAQVARDSGNVALADLFAGTGMVEFREHFSDEANLSGLMRDNATNLTNAAASEDVEATVTYPAFADDATASGDTDVASIFEELATAEALQRDAFLAES</sequence>
<protein>
    <submittedName>
        <fullName evidence="2">Rubrerythrin</fullName>
    </submittedName>
</protein>